<dbReference type="InParanoid" id="A0A1E7F2Q3"/>
<protein>
    <submittedName>
        <fullName evidence="1">Uncharacterized protein</fullName>
    </submittedName>
</protein>
<dbReference type="EMBL" id="KV784364">
    <property type="protein sequence ID" value="OEU12450.1"/>
    <property type="molecule type" value="Genomic_DNA"/>
</dbReference>
<accession>A0A1E7F2Q3</accession>
<keyword evidence="2" id="KW-1185">Reference proteome</keyword>
<evidence type="ECO:0000313" key="2">
    <source>
        <dbReference type="Proteomes" id="UP000095751"/>
    </source>
</evidence>
<dbReference type="AlphaFoldDB" id="A0A1E7F2Q3"/>
<dbReference type="Proteomes" id="UP000095751">
    <property type="component" value="Unassembled WGS sequence"/>
</dbReference>
<gene>
    <name evidence="1" type="ORF">FRACYDRAFT_243702</name>
</gene>
<sequence>MIQPLHANSTLSHSVVLLDGRASMPEQPYNEWCRILHQCIYDLCLGGKGFNCVGLYAGGGFIFDPLKRIDQSKGANDEDQSIIDDNNREPPLPPPFDLVIFGGTGAFRNVSGKAELMTIAGRNRRGLGVIVQNLMTYTNIPLPVDGGGGGGVGA</sequence>
<name>A0A1E7F2Q3_9STRA</name>
<proteinExistence type="predicted"/>
<reference evidence="1 2" key="1">
    <citation type="submission" date="2016-09" db="EMBL/GenBank/DDBJ databases">
        <title>Extensive genetic diversity and differential bi-allelic expression allows diatom success in the polar Southern Ocean.</title>
        <authorList>
            <consortium name="DOE Joint Genome Institute"/>
            <person name="Mock T."/>
            <person name="Otillar R.P."/>
            <person name="Strauss J."/>
            <person name="Dupont C."/>
            <person name="Frickenhaus S."/>
            <person name="Maumus F."/>
            <person name="Mcmullan M."/>
            <person name="Sanges R."/>
            <person name="Schmutz J."/>
            <person name="Toseland A."/>
            <person name="Valas R."/>
            <person name="Veluchamy A."/>
            <person name="Ward B.J."/>
            <person name="Allen A."/>
            <person name="Barry K."/>
            <person name="Falciatore A."/>
            <person name="Ferrante M."/>
            <person name="Fortunato A.E."/>
            <person name="Gloeckner G."/>
            <person name="Gruber A."/>
            <person name="Hipkin R."/>
            <person name="Janech M."/>
            <person name="Kroth P."/>
            <person name="Leese F."/>
            <person name="Lindquist E."/>
            <person name="Lyon B.R."/>
            <person name="Martin J."/>
            <person name="Mayer C."/>
            <person name="Parker M."/>
            <person name="Quesneville H."/>
            <person name="Raymond J."/>
            <person name="Uhlig C."/>
            <person name="Valentin K.U."/>
            <person name="Worden A.Z."/>
            <person name="Armbrust E.V."/>
            <person name="Bowler C."/>
            <person name="Green B."/>
            <person name="Moulton V."/>
            <person name="Van Oosterhout C."/>
            <person name="Grigoriev I."/>
        </authorList>
    </citation>
    <scope>NUCLEOTIDE SEQUENCE [LARGE SCALE GENOMIC DNA]</scope>
    <source>
        <strain evidence="1 2">CCMP1102</strain>
    </source>
</reference>
<evidence type="ECO:0000313" key="1">
    <source>
        <dbReference type="EMBL" id="OEU12450.1"/>
    </source>
</evidence>
<organism evidence="1 2">
    <name type="scientific">Fragilariopsis cylindrus CCMP1102</name>
    <dbReference type="NCBI Taxonomy" id="635003"/>
    <lineage>
        <taxon>Eukaryota</taxon>
        <taxon>Sar</taxon>
        <taxon>Stramenopiles</taxon>
        <taxon>Ochrophyta</taxon>
        <taxon>Bacillariophyta</taxon>
        <taxon>Bacillariophyceae</taxon>
        <taxon>Bacillariophycidae</taxon>
        <taxon>Bacillariales</taxon>
        <taxon>Bacillariaceae</taxon>
        <taxon>Fragilariopsis</taxon>
    </lineage>
</organism>
<dbReference type="KEGG" id="fcy:FRACYDRAFT_243702"/>